<organism evidence="2 3">
    <name type="scientific">Glomerella acutata</name>
    <name type="common">Colletotrichum acutatum</name>
    <dbReference type="NCBI Taxonomy" id="27357"/>
    <lineage>
        <taxon>Eukaryota</taxon>
        <taxon>Fungi</taxon>
        <taxon>Dikarya</taxon>
        <taxon>Ascomycota</taxon>
        <taxon>Pezizomycotina</taxon>
        <taxon>Sordariomycetes</taxon>
        <taxon>Hypocreomycetidae</taxon>
        <taxon>Glomerellales</taxon>
        <taxon>Glomerellaceae</taxon>
        <taxon>Colletotrichum</taxon>
        <taxon>Colletotrichum acutatum species complex</taxon>
    </lineage>
</organism>
<keyword evidence="3" id="KW-1185">Reference proteome</keyword>
<sequence>MTINDTDLHLRRLTKRSPANVPYLASLGKPSCIAQERWSTLVTGQKDTIRLQRKSRGSPEEGTRNNEVSNRRQAQATAITNMSTLTSFHRRGCFADGFLPAQSESLVVTAKLRRWELDGPCSIKEEESGAVQSDFHPLLLLPFLLLLDPAPKTHFLSFPSFSLHPITSCTLPSHSLLSRSRKPNRIRATCSPLPSFFSLRTSYPPPTELVP</sequence>
<name>A0AAD8XQ76_GLOAC</name>
<comment type="caution">
    <text evidence="2">The sequence shown here is derived from an EMBL/GenBank/DDBJ whole genome shotgun (WGS) entry which is preliminary data.</text>
</comment>
<evidence type="ECO:0000256" key="1">
    <source>
        <dbReference type="SAM" id="MobiDB-lite"/>
    </source>
</evidence>
<proteinExistence type="predicted"/>
<gene>
    <name evidence="2" type="ORF">BDZ83DRAFT_158912</name>
</gene>
<evidence type="ECO:0000313" key="3">
    <source>
        <dbReference type="Proteomes" id="UP001244207"/>
    </source>
</evidence>
<dbReference type="EMBL" id="JAHMHS010000002">
    <property type="protein sequence ID" value="KAK1731418.1"/>
    <property type="molecule type" value="Genomic_DNA"/>
</dbReference>
<dbReference type="RefSeq" id="XP_060371473.1">
    <property type="nucleotide sequence ID" value="XM_060501380.1"/>
</dbReference>
<evidence type="ECO:0000313" key="2">
    <source>
        <dbReference type="EMBL" id="KAK1731418.1"/>
    </source>
</evidence>
<dbReference type="GeneID" id="85385279"/>
<accession>A0AAD8XQ76</accession>
<reference evidence="2" key="1">
    <citation type="submission" date="2021-12" db="EMBL/GenBank/DDBJ databases">
        <title>Comparative genomics, transcriptomics and evolutionary studies reveal genomic signatures of adaptation to plant cell wall in hemibiotrophic fungi.</title>
        <authorList>
            <consortium name="DOE Joint Genome Institute"/>
            <person name="Baroncelli R."/>
            <person name="Diaz J.F."/>
            <person name="Benocci T."/>
            <person name="Peng M."/>
            <person name="Battaglia E."/>
            <person name="Haridas S."/>
            <person name="Andreopoulos W."/>
            <person name="Labutti K."/>
            <person name="Pangilinan J."/>
            <person name="Floch G.L."/>
            <person name="Makela M.R."/>
            <person name="Henrissat B."/>
            <person name="Grigoriev I.V."/>
            <person name="Crouch J.A."/>
            <person name="De Vries R.P."/>
            <person name="Sukno S.A."/>
            <person name="Thon M.R."/>
        </authorList>
    </citation>
    <scope>NUCLEOTIDE SEQUENCE</scope>
    <source>
        <strain evidence="2">CBS 112980</strain>
    </source>
</reference>
<feature type="region of interest" description="Disordered" evidence="1">
    <location>
        <begin position="51"/>
        <end position="72"/>
    </location>
</feature>
<protein>
    <submittedName>
        <fullName evidence="2">Uncharacterized protein</fullName>
    </submittedName>
</protein>
<dbReference type="Proteomes" id="UP001244207">
    <property type="component" value="Unassembled WGS sequence"/>
</dbReference>
<dbReference type="AlphaFoldDB" id="A0AAD8XQ76"/>